<protein>
    <submittedName>
        <fullName evidence="1">Uncharacterized protein</fullName>
    </submittedName>
</protein>
<gene>
    <name evidence="1" type="ORF">BDN72DRAFT_905520</name>
</gene>
<name>A0ACD3A324_9AGAR</name>
<evidence type="ECO:0000313" key="1">
    <source>
        <dbReference type="EMBL" id="TFK59810.1"/>
    </source>
</evidence>
<sequence length="224" mass="24545">MSDTGDNANIEEGPPDPIQLSPHSPRHTRVRSQTITKRIQPLAERSLSRSRQPRDRPDCHVDVPSKLKKGSTAGNGKGGGSSNKRKGAPQKHKCRRSATPIHACTQGESPTTDQPTTLAVGGQLRPQPEQIVFDDVTREILNSLATIAHAIISRKYDSEMSQFINYLLHPPSTTSSSSGPHSSIQFLANKCNMLENEVTLLDLHYMTTTIQLVVQVHALCLLCI</sequence>
<accession>A0ACD3A324</accession>
<evidence type="ECO:0000313" key="2">
    <source>
        <dbReference type="Proteomes" id="UP000308600"/>
    </source>
</evidence>
<dbReference type="EMBL" id="ML208889">
    <property type="protein sequence ID" value="TFK59810.1"/>
    <property type="molecule type" value="Genomic_DNA"/>
</dbReference>
<reference evidence="1 2" key="1">
    <citation type="journal article" date="2019" name="Nat. Ecol. Evol.">
        <title>Megaphylogeny resolves global patterns of mushroom evolution.</title>
        <authorList>
            <person name="Varga T."/>
            <person name="Krizsan K."/>
            <person name="Foldi C."/>
            <person name="Dima B."/>
            <person name="Sanchez-Garcia M."/>
            <person name="Sanchez-Ramirez S."/>
            <person name="Szollosi G.J."/>
            <person name="Szarkandi J.G."/>
            <person name="Papp V."/>
            <person name="Albert L."/>
            <person name="Andreopoulos W."/>
            <person name="Angelini C."/>
            <person name="Antonin V."/>
            <person name="Barry K.W."/>
            <person name="Bougher N.L."/>
            <person name="Buchanan P."/>
            <person name="Buyck B."/>
            <person name="Bense V."/>
            <person name="Catcheside P."/>
            <person name="Chovatia M."/>
            <person name="Cooper J."/>
            <person name="Damon W."/>
            <person name="Desjardin D."/>
            <person name="Finy P."/>
            <person name="Geml J."/>
            <person name="Haridas S."/>
            <person name="Hughes K."/>
            <person name="Justo A."/>
            <person name="Karasinski D."/>
            <person name="Kautmanova I."/>
            <person name="Kiss B."/>
            <person name="Kocsube S."/>
            <person name="Kotiranta H."/>
            <person name="LaButti K.M."/>
            <person name="Lechner B.E."/>
            <person name="Liimatainen K."/>
            <person name="Lipzen A."/>
            <person name="Lukacs Z."/>
            <person name="Mihaltcheva S."/>
            <person name="Morgado L.N."/>
            <person name="Niskanen T."/>
            <person name="Noordeloos M.E."/>
            <person name="Ohm R.A."/>
            <person name="Ortiz-Santana B."/>
            <person name="Ovrebo C."/>
            <person name="Racz N."/>
            <person name="Riley R."/>
            <person name="Savchenko A."/>
            <person name="Shiryaev A."/>
            <person name="Soop K."/>
            <person name="Spirin V."/>
            <person name="Szebenyi C."/>
            <person name="Tomsovsky M."/>
            <person name="Tulloss R.E."/>
            <person name="Uehling J."/>
            <person name="Grigoriev I.V."/>
            <person name="Vagvolgyi C."/>
            <person name="Papp T."/>
            <person name="Martin F.M."/>
            <person name="Miettinen O."/>
            <person name="Hibbett D.S."/>
            <person name="Nagy L.G."/>
        </authorList>
    </citation>
    <scope>NUCLEOTIDE SEQUENCE [LARGE SCALE GENOMIC DNA]</scope>
    <source>
        <strain evidence="1 2">NL-1719</strain>
    </source>
</reference>
<keyword evidence="2" id="KW-1185">Reference proteome</keyword>
<organism evidence="1 2">
    <name type="scientific">Pluteus cervinus</name>
    <dbReference type="NCBI Taxonomy" id="181527"/>
    <lineage>
        <taxon>Eukaryota</taxon>
        <taxon>Fungi</taxon>
        <taxon>Dikarya</taxon>
        <taxon>Basidiomycota</taxon>
        <taxon>Agaricomycotina</taxon>
        <taxon>Agaricomycetes</taxon>
        <taxon>Agaricomycetidae</taxon>
        <taxon>Agaricales</taxon>
        <taxon>Pluteineae</taxon>
        <taxon>Pluteaceae</taxon>
        <taxon>Pluteus</taxon>
    </lineage>
</organism>
<proteinExistence type="predicted"/>
<dbReference type="Proteomes" id="UP000308600">
    <property type="component" value="Unassembled WGS sequence"/>
</dbReference>